<evidence type="ECO:0000256" key="2">
    <source>
        <dbReference type="ARBA" id="ARBA00022692"/>
    </source>
</evidence>
<evidence type="ECO:0000256" key="1">
    <source>
        <dbReference type="ARBA" id="ARBA00004370"/>
    </source>
</evidence>
<dbReference type="EMBL" id="ANMG01000035">
    <property type="protein sequence ID" value="EMD26285.1"/>
    <property type="molecule type" value="Genomic_DNA"/>
</dbReference>
<feature type="region of interest" description="Disordered" evidence="5">
    <location>
        <begin position="1"/>
        <end position="75"/>
    </location>
</feature>
<dbReference type="AlphaFoldDB" id="M2Q2U7"/>
<evidence type="ECO:0000313" key="9">
    <source>
        <dbReference type="Proteomes" id="UP000014137"/>
    </source>
</evidence>
<reference evidence="7 9" key="1">
    <citation type="submission" date="2012-10" db="EMBL/GenBank/DDBJ databases">
        <title>Genome assembly of Amycolatopsis azurea DSM 43854.</title>
        <authorList>
            <person name="Khatri I."/>
            <person name="Kaur I."/>
            <person name="Subramanian S."/>
            <person name="Mayilraj S."/>
        </authorList>
    </citation>
    <scope>NUCLEOTIDE SEQUENCE [LARGE SCALE GENOMIC DNA]</scope>
    <source>
        <strain evidence="7 9">DSM 43854</strain>
    </source>
</reference>
<evidence type="ECO:0000256" key="4">
    <source>
        <dbReference type="ARBA" id="ARBA00023136"/>
    </source>
</evidence>
<feature type="transmembrane region" description="Helical" evidence="6">
    <location>
        <begin position="135"/>
        <end position="158"/>
    </location>
</feature>
<comment type="subcellular location">
    <subcellularLocation>
        <location evidence="1">Membrane</location>
    </subcellularLocation>
</comment>
<sequence length="161" mass="16707">MGTPMTNPYGQQPGYGQQQPYGQQPPPGYGPPSGATPAPYGQPSGATPMPYGQPAPYGQPSPYGQPAPYGAPGGMPGGGDINSIPDYKGWAIGCIFLCWIIAIFAIMKSNEVNTYKMQGNYAAAMDASKSTKTMCMIASIIGGVGCLFSILWIILAAATAF</sequence>
<gene>
    <name evidence="8" type="ORF">B0293_38700</name>
    <name evidence="7" type="ORF">C791_3833</name>
</gene>
<feature type="compositionally biased region" description="Pro residues" evidence="5">
    <location>
        <begin position="51"/>
        <end position="65"/>
    </location>
</feature>
<keyword evidence="4 6" id="KW-0472">Membrane</keyword>
<evidence type="ECO:0000256" key="3">
    <source>
        <dbReference type="ARBA" id="ARBA00022989"/>
    </source>
</evidence>
<dbReference type="Proteomes" id="UP000014137">
    <property type="component" value="Unassembled WGS sequence"/>
</dbReference>
<evidence type="ECO:0000313" key="7">
    <source>
        <dbReference type="EMBL" id="EMD26285.1"/>
    </source>
</evidence>
<dbReference type="GO" id="GO:0016020">
    <property type="term" value="C:membrane"/>
    <property type="evidence" value="ECO:0007669"/>
    <property type="project" value="UniProtKB-SubCell"/>
</dbReference>
<protein>
    <recommendedName>
        <fullName evidence="11">Interferon-induced transmembrane protein</fullName>
    </recommendedName>
</protein>
<accession>M2Q2U7</accession>
<dbReference type="InterPro" id="IPR007593">
    <property type="entry name" value="CD225/Dispanin_fam"/>
</dbReference>
<evidence type="ECO:0000256" key="6">
    <source>
        <dbReference type="SAM" id="Phobius"/>
    </source>
</evidence>
<dbReference type="InterPro" id="IPR051423">
    <property type="entry name" value="CD225/Dispanin"/>
</dbReference>
<dbReference type="PANTHER" id="PTHR14948">
    <property type="entry name" value="NG5"/>
    <property type="match status" value="1"/>
</dbReference>
<evidence type="ECO:0000313" key="10">
    <source>
        <dbReference type="Proteomes" id="UP000188551"/>
    </source>
</evidence>
<dbReference type="EMBL" id="MUXN01000028">
    <property type="protein sequence ID" value="OOC01522.1"/>
    <property type="molecule type" value="Genomic_DNA"/>
</dbReference>
<organism evidence="7 9">
    <name type="scientific">Amycolatopsis azurea DSM 43854</name>
    <dbReference type="NCBI Taxonomy" id="1238180"/>
    <lineage>
        <taxon>Bacteria</taxon>
        <taxon>Bacillati</taxon>
        <taxon>Actinomycetota</taxon>
        <taxon>Actinomycetes</taxon>
        <taxon>Pseudonocardiales</taxon>
        <taxon>Pseudonocardiaceae</taxon>
        <taxon>Amycolatopsis</taxon>
    </lineage>
</organism>
<proteinExistence type="predicted"/>
<evidence type="ECO:0000313" key="8">
    <source>
        <dbReference type="EMBL" id="OOC01522.1"/>
    </source>
</evidence>
<keyword evidence="2 6" id="KW-0812">Transmembrane</keyword>
<evidence type="ECO:0000256" key="5">
    <source>
        <dbReference type="SAM" id="MobiDB-lite"/>
    </source>
</evidence>
<comment type="caution">
    <text evidence="7">The sequence shown here is derived from an EMBL/GenBank/DDBJ whole genome shotgun (WGS) entry which is preliminary data.</text>
</comment>
<name>M2Q2U7_9PSEU</name>
<keyword evidence="3 6" id="KW-1133">Transmembrane helix</keyword>
<feature type="transmembrane region" description="Helical" evidence="6">
    <location>
        <begin position="89"/>
        <end position="107"/>
    </location>
</feature>
<feature type="compositionally biased region" description="Low complexity" evidence="5">
    <location>
        <begin position="8"/>
        <end position="22"/>
    </location>
</feature>
<dbReference type="Pfam" id="PF04505">
    <property type="entry name" value="CD225"/>
    <property type="match status" value="1"/>
</dbReference>
<dbReference type="PATRIC" id="fig|1238180.3.peg.4165"/>
<dbReference type="Proteomes" id="UP000188551">
    <property type="component" value="Unassembled WGS sequence"/>
</dbReference>
<evidence type="ECO:0008006" key="11">
    <source>
        <dbReference type="Google" id="ProtNLM"/>
    </source>
</evidence>
<keyword evidence="10" id="KW-1185">Reference proteome</keyword>
<reference evidence="8 10" key="2">
    <citation type="submission" date="2017-02" db="EMBL/GenBank/DDBJ databases">
        <title>Amycolatopsis azurea DSM 43854 draft genome.</title>
        <authorList>
            <person name="Mayilraj S."/>
        </authorList>
    </citation>
    <scope>NUCLEOTIDE SEQUENCE [LARGE SCALE GENOMIC DNA]</scope>
    <source>
        <strain evidence="8 10">DSM 43854</strain>
    </source>
</reference>
<dbReference type="PANTHER" id="PTHR14948:SF25">
    <property type="entry name" value="DUF4190 DOMAIN-CONTAINING PROTEIN"/>
    <property type="match status" value="1"/>
</dbReference>